<evidence type="ECO:0000313" key="4">
    <source>
        <dbReference type="EMBL" id="KPA35980.1"/>
    </source>
</evidence>
<dbReference type="AlphaFoldDB" id="A0A0M9EMW8"/>
<name>A0A0M9EMW8_FUSLA</name>
<dbReference type="GO" id="GO:0006508">
    <property type="term" value="P:proteolysis"/>
    <property type="evidence" value="ECO:0007669"/>
    <property type="project" value="UniProtKB-KW"/>
</dbReference>
<keyword evidence="2" id="KW-0378">Hydrolase</keyword>
<protein>
    <recommendedName>
        <fullName evidence="3">Calpain catalytic domain-containing protein</fullName>
    </recommendedName>
</protein>
<evidence type="ECO:0000259" key="3">
    <source>
        <dbReference type="PROSITE" id="PS50203"/>
    </source>
</evidence>
<comment type="caution">
    <text evidence="4">The sequence shown here is derived from an EMBL/GenBank/DDBJ whole genome shotgun (WGS) entry which is preliminary data.</text>
</comment>
<dbReference type="PANTHER" id="PTHR10183:SF425">
    <property type="entry name" value="CALPAIN-5"/>
    <property type="match status" value="1"/>
</dbReference>
<sequence>MDSKQSALKSKTPQGLVFQFWSDYHSKTPGRVTSVLPPSNYRLIPDSELPHSTLRALTYKEAAQQCRDDVRAIVKDCKRTNNKFTDPEFDIEKDFLNCDYNCLFGLSRASDGDADDESTKPGSVHRIPWIFNEPEFVTNGFDADIKQGTSSNCWWLAALVSVASRKDLIEKLCIARSEDCGVYGFVFYGNGGWIPTVVDDNLYLTNEDFDYDLYDGSGNRAQLYKEQKQTGSEALFFSKCRSPNETWLPLLEKAFAKVHGDYQALDYGWAGTAVEDLTGGVTTVIQSDRVLSKERLWSDLMDLKEGNLLFNLSTGSNGGKYRNGLILRHDYSIVDTARIEDNNGNAISLVKIRNPWGERSPSGHGEWAGPWSNGSEQWTPSMIKKLRHRFKNDGTFWMTFQDVLHNFRWIYKTLQPVHQLDRRSVNCEVNLEPGIYEVIPNIIAERDDASASVDEMIRLAMRTNPSKLREIGKRYDSVHVKLGVAEIQEAYNGAGSFMDHLPTTPLDIGVHLTGDSSISTPFTECTVESDSDAGSSSSGEWNAVCVMGLRVLSQHAGISITDSSDL</sequence>
<keyword evidence="2" id="KW-0645">Protease</keyword>
<accession>A0A0M9EMW8</accession>
<dbReference type="InterPro" id="IPR038765">
    <property type="entry name" value="Papain-like_cys_pep_sf"/>
</dbReference>
<dbReference type="InterPro" id="IPR022684">
    <property type="entry name" value="Calpain_cysteine_protease"/>
</dbReference>
<dbReference type="SMART" id="SM00230">
    <property type="entry name" value="CysPc"/>
    <property type="match status" value="1"/>
</dbReference>
<evidence type="ECO:0000313" key="5">
    <source>
        <dbReference type="Proteomes" id="UP000037904"/>
    </source>
</evidence>
<dbReference type="PRINTS" id="PR00704">
    <property type="entry name" value="CALPAIN"/>
</dbReference>
<feature type="active site" evidence="1 2">
    <location>
        <position position="329"/>
    </location>
</feature>
<gene>
    <name evidence="4" type="ORF">FLAG1_11281</name>
</gene>
<evidence type="ECO:0000256" key="2">
    <source>
        <dbReference type="PROSITE-ProRule" id="PRU00239"/>
    </source>
</evidence>
<dbReference type="EMBL" id="JXCE01000802">
    <property type="protein sequence ID" value="KPA35980.1"/>
    <property type="molecule type" value="Genomic_DNA"/>
</dbReference>
<dbReference type="PROSITE" id="PS50203">
    <property type="entry name" value="CALPAIN_CAT"/>
    <property type="match status" value="1"/>
</dbReference>
<proteinExistence type="predicted"/>
<feature type="active site" evidence="1 2">
    <location>
        <position position="354"/>
    </location>
</feature>
<keyword evidence="5" id="KW-1185">Reference proteome</keyword>
<feature type="domain" description="Calpain catalytic" evidence="3">
    <location>
        <begin position="83"/>
        <end position="411"/>
    </location>
</feature>
<keyword evidence="2" id="KW-0788">Thiol protease</keyword>
<dbReference type="Proteomes" id="UP000037904">
    <property type="component" value="Unassembled WGS sequence"/>
</dbReference>
<dbReference type="SUPFAM" id="SSF54001">
    <property type="entry name" value="Cysteine proteinases"/>
    <property type="match status" value="1"/>
</dbReference>
<evidence type="ECO:0000256" key="1">
    <source>
        <dbReference type="PIRSR" id="PIRSR622684-1"/>
    </source>
</evidence>
<dbReference type="Pfam" id="PF00648">
    <property type="entry name" value="Peptidase_C2"/>
    <property type="match status" value="1"/>
</dbReference>
<organism evidence="4 5">
    <name type="scientific">Fusarium langsethiae</name>
    <dbReference type="NCBI Taxonomy" id="179993"/>
    <lineage>
        <taxon>Eukaryota</taxon>
        <taxon>Fungi</taxon>
        <taxon>Dikarya</taxon>
        <taxon>Ascomycota</taxon>
        <taxon>Pezizomycotina</taxon>
        <taxon>Sordariomycetes</taxon>
        <taxon>Hypocreomycetidae</taxon>
        <taxon>Hypocreales</taxon>
        <taxon>Nectriaceae</taxon>
        <taxon>Fusarium</taxon>
    </lineage>
</organism>
<dbReference type="PANTHER" id="PTHR10183">
    <property type="entry name" value="CALPAIN"/>
    <property type="match status" value="1"/>
</dbReference>
<dbReference type="GO" id="GO:0004198">
    <property type="term" value="F:calcium-dependent cysteine-type endopeptidase activity"/>
    <property type="evidence" value="ECO:0007669"/>
    <property type="project" value="InterPro"/>
</dbReference>
<dbReference type="InterPro" id="IPR001300">
    <property type="entry name" value="Peptidase_C2_calpain_cat"/>
</dbReference>
<dbReference type="Gene3D" id="3.90.70.10">
    <property type="entry name" value="Cysteine proteinases"/>
    <property type="match status" value="1"/>
</dbReference>
<feature type="active site" evidence="1 2">
    <location>
        <position position="153"/>
    </location>
</feature>
<reference evidence="4 5" key="1">
    <citation type="submission" date="2015-04" db="EMBL/GenBank/DDBJ databases">
        <title>The draft genome sequence of Fusarium langsethiae, a T-2/HT-2 mycotoxin producer.</title>
        <authorList>
            <person name="Lysoe E."/>
            <person name="Divon H.H."/>
            <person name="Terzi V."/>
            <person name="Orru L."/>
            <person name="Lamontanara A."/>
            <person name="Kolseth A.-K."/>
            <person name="Frandsen R.J."/>
            <person name="Nielsen K."/>
            <person name="Thrane U."/>
        </authorList>
    </citation>
    <scope>NUCLEOTIDE SEQUENCE [LARGE SCALE GENOMIC DNA]</scope>
    <source>
        <strain evidence="4 5">Fl201059</strain>
    </source>
</reference>